<feature type="binding site" evidence="4">
    <location>
        <position position="103"/>
    </location>
    <ligand>
        <name>pyridoxal 5'-phosphate</name>
        <dbReference type="ChEBI" id="CHEBI:597326"/>
    </ligand>
</feature>
<organism evidence="7 8">
    <name type="scientific">Candidatus Scatomorpha intestinigallinarum</name>
    <dbReference type="NCBI Taxonomy" id="2840923"/>
    <lineage>
        <taxon>Bacteria</taxon>
        <taxon>Bacillati</taxon>
        <taxon>Bacillota</taxon>
        <taxon>Clostridia</taxon>
        <taxon>Eubacteriales</taxon>
        <taxon>Candidatus Scatomorpha</taxon>
    </lineage>
</organism>
<dbReference type="Gene3D" id="3.40.640.10">
    <property type="entry name" value="Type I PLP-dependent aspartate aminotransferase-like (Major domain)"/>
    <property type="match status" value="1"/>
</dbReference>
<dbReference type="SUPFAM" id="SSF53383">
    <property type="entry name" value="PLP-dependent transferases"/>
    <property type="match status" value="1"/>
</dbReference>
<dbReference type="InterPro" id="IPR015422">
    <property type="entry name" value="PyrdxlP-dep_Trfase_small"/>
</dbReference>
<dbReference type="EMBL" id="DVHH01000118">
    <property type="protein sequence ID" value="HIR54895.1"/>
    <property type="molecule type" value="Genomic_DNA"/>
</dbReference>
<comment type="function">
    <text evidence="4 6">Catalyzes the cleavage of L-kynurenine (L-Kyn) and L-3-hydroxykynurenine (L-3OHKyn) into anthranilic acid (AA) and 3-hydroxyanthranilic acid (3-OHAA), respectively.</text>
</comment>
<dbReference type="EC" id="3.7.1.3" evidence="4 5"/>
<dbReference type="GO" id="GO:0019805">
    <property type="term" value="P:quinolinate biosynthetic process"/>
    <property type="evidence" value="ECO:0007669"/>
    <property type="project" value="UniProtKB-UniRule"/>
</dbReference>
<feature type="binding site" evidence="4">
    <location>
        <position position="293"/>
    </location>
    <ligand>
        <name>pyridoxal 5'-phosphate</name>
        <dbReference type="ChEBI" id="CHEBI:597326"/>
    </ligand>
</feature>
<dbReference type="GO" id="GO:0019441">
    <property type="term" value="P:L-tryptophan catabolic process to kynurenine"/>
    <property type="evidence" value="ECO:0007669"/>
    <property type="project" value="TreeGrafter"/>
</dbReference>
<dbReference type="HAMAP" id="MF_01970">
    <property type="entry name" value="Kynureninase"/>
    <property type="match status" value="1"/>
</dbReference>
<dbReference type="Proteomes" id="UP000824238">
    <property type="component" value="Unassembled WGS sequence"/>
</dbReference>
<gene>
    <name evidence="4 7" type="primary">kynU</name>
    <name evidence="7" type="ORF">IAD36_04755</name>
</gene>
<evidence type="ECO:0000256" key="6">
    <source>
        <dbReference type="PIRNR" id="PIRNR038800"/>
    </source>
</evidence>
<dbReference type="GO" id="GO:0030170">
    <property type="term" value="F:pyridoxal phosphate binding"/>
    <property type="evidence" value="ECO:0007669"/>
    <property type="project" value="UniProtKB-UniRule"/>
</dbReference>
<name>A0A9D1IZ98_9FIRM</name>
<feature type="binding site" evidence="4">
    <location>
        <position position="211"/>
    </location>
    <ligand>
        <name>pyridoxal 5'-phosphate</name>
        <dbReference type="ChEBI" id="CHEBI:597326"/>
    </ligand>
</feature>
<evidence type="ECO:0000256" key="2">
    <source>
        <dbReference type="ARBA" id="ARBA00022801"/>
    </source>
</evidence>
<dbReference type="GO" id="GO:0097053">
    <property type="term" value="P:L-kynurenine catabolic process"/>
    <property type="evidence" value="ECO:0007669"/>
    <property type="project" value="UniProtKB-UniRule"/>
</dbReference>
<dbReference type="InterPro" id="IPR015421">
    <property type="entry name" value="PyrdxlP-dep_Trfase_major"/>
</dbReference>
<dbReference type="NCBIfam" id="TIGR01814">
    <property type="entry name" value="kynureninase"/>
    <property type="match status" value="1"/>
</dbReference>
<sequence>MAEYVPGREFALRLDAADALASRRELFYIRPGQIYMDGNSLGLCSKGAERAVLRALEDWKKYGIGIWTGAETDYFLYYESIGAKLARLINARPEEVTVCASTTLNIHQCVATFWKPDARRYKIVVDELNFPTDRYAVTSQIAQRGLVPDEVLKVVPSRDGKTLAMEDILAALTEDVSLVLLPSVLYRSAQLLDMAAITRAAHERGIICGFDLCHSIGAVDHDMEAVDCDFAVWCNYKYLSGGPGATAGLYVNRRHFERGPGLAGWWGNRNDTQFELRPEFEHAMNAGGWQTGTSPILSMAAVDGALDAYEGLTMAQVRARSLELTRYLMYLIDTELEGYGFTIGNPRADAVRGGHVALEHADAVRINEALKAAQVVPDFRYPNVIRLAPSPLYTSFEEVWELVRRLKEIMDTRAFEKYSDKAGTVA</sequence>
<proteinExistence type="inferred from homology"/>
<dbReference type="Pfam" id="PF22580">
    <property type="entry name" value="KYNU_C"/>
    <property type="match status" value="1"/>
</dbReference>
<dbReference type="GO" id="GO:0005737">
    <property type="term" value="C:cytoplasm"/>
    <property type="evidence" value="ECO:0007669"/>
    <property type="project" value="UniProtKB-UniRule"/>
</dbReference>
<dbReference type="GO" id="GO:0030429">
    <property type="term" value="F:kynureninase activity"/>
    <property type="evidence" value="ECO:0007669"/>
    <property type="project" value="UniProtKB-UniRule"/>
</dbReference>
<keyword evidence="3 4" id="KW-0663">Pyridoxal phosphate</keyword>
<evidence type="ECO:0000313" key="8">
    <source>
        <dbReference type="Proteomes" id="UP000824238"/>
    </source>
</evidence>
<evidence type="ECO:0000256" key="3">
    <source>
        <dbReference type="ARBA" id="ARBA00022898"/>
    </source>
</evidence>
<keyword evidence="1 4" id="KW-0662">Pyridine nucleotide biosynthesis</keyword>
<comment type="cofactor">
    <cofactor evidence="4 6">
        <name>pyridoxal 5'-phosphate</name>
        <dbReference type="ChEBI" id="CHEBI:597326"/>
    </cofactor>
</comment>
<feature type="binding site" evidence="4">
    <location>
        <position position="102"/>
    </location>
    <ligand>
        <name>pyridoxal 5'-phosphate</name>
        <dbReference type="ChEBI" id="CHEBI:597326"/>
    </ligand>
</feature>
<dbReference type="PANTHER" id="PTHR14084">
    <property type="entry name" value="KYNURENINASE"/>
    <property type="match status" value="1"/>
</dbReference>
<comment type="subunit">
    <text evidence="4 6">Homodimer.</text>
</comment>
<dbReference type="Gene3D" id="3.90.1150.10">
    <property type="entry name" value="Aspartate Aminotransferase, domain 1"/>
    <property type="match status" value="1"/>
</dbReference>
<comment type="pathway">
    <text evidence="4 6">Cofactor biosynthesis; NAD(+) biosynthesis; quinolinate from L-kynurenine: step 2/3.</text>
</comment>
<protein>
    <recommendedName>
        <fullName evidence="4 5">Kynureninase</fullName>
        <ecNumber evidence="4 5">3.7.1.3</ecNumber>
    </recommendedName>
    <alternativeName>
        <fullName evidence="4">L-kynurenine hydrolase</fullName>
    </alternativeName>
</protein>
<feature type="binding site" evidence="4">
    <location>
        <position position="214"/>
    </location>
    <ligand>
        <name>pyridoxal 5'-phosphate</name>
        <dbReference type="ChEBI" id="CHEBI:597326"/>
    </ligand>
</feature>
<feature type="modified residue" description="N6-(pyridoxal phosphate)lysine" evidence="4">
    <location>
        <position position="237"/>
    </location>
</feature>
<reference evidence="7" key="1">
    <citation type="submission" date="2020-10" db="EMBL/GenBank/DDBJ databases">
        <authorList>
            <person name="Gilroy R."/>
        </authorList>
    </citation>
    <scope>NUCLEOTIDE SEQUENCE</scope>
    <source>
        <strain evidence="7">ChiGjej3B3-7149</strain>
    </source>
</reference>
<evidence type="ECO:0000256" key="5">
    <source>
        <dbReference type="NCBIfam" id="TIGR01814"/>
    </source>
</evidence>
<feature type="binding site" evidence="4">
    <location>
        <begin position="130"/>
        <end position="133"/>
    </location>
    <ligand>
        <name>pyridoxal 5'-phosphate</name>
        <dbReference type="ChEBI" id="CHEBI:597326"/>
    </ligand>
</feature>
<comment type="pathway">
    <text evidence="4 6">Amino-acid degradation; L-kynurenine degradation; L-alanine and anthranilate from L-kynurenine: step 1/1.</text>
</comment>
<comment type="caution">
    <text evidence="4">Lacks conserved residue(s) required for the propagation of feature annotation.</text>
</comment>
<dbReference type="InterPro" id="IPR010111">
    <property type="entry name" value="Kynureninase"/>
</dbReference>
<evidence type="ECO:0000256" key="4">
    <source>
        <dbReference type="HAMAP-Rule" id="MF_01970"/>
    </source>
</evidence>
<comment type="catalytic activity">
    <reaction evidence="6">
        <text>3-hydroxy-L-kynurenine + H2O = 3-hydroxyanthranilate + L-alanine + H(+)</text>
        <dbReference type="Rhea" id="RHEA:25143"/>
        <dbReference type="ChEBI" id="CHEBI:15377"/>
        <dbReference type="ChEBI" id="CHEBI:15378"/>
        <dbReference type="ChEBI" id="CHEBI:36559"/>
        <dbReference type="ChEBI" id="CHEBI:57972"/>
        <dbReference type="ChEBI" id="CHEBI:58125"/>
        <dbReference type="EC" id="3.7.1.3"/>
    </reaction>
</comment>
<evidence type="ECO:0000313" key="7">
    <source>
        <dbReference type="EMBL" id="HIR54895.1"/>
    </source>
</evidence>
<dbReference type="InterPro" id="IPR015424">
    <property type="entry name" value="PyrdxlP-dep_Trfase"/>
</dbReference>
<dbReference type="GO" id="GO:0043420">
    <property type="term" value="P:anthranilate metabolic process"/>
    <property type="evidence" value="ECO:0007669"/>
    <property type="project" value="TreeGrafter"/>
</dbReference>
<feature type="binding site" evidence="4">
    <location>
        <position position="236"/>
    </location>
    <ligand>
        <name>pyridoxal 5'-phosphate</name>
        <dbReference type="ChEBI" id="CHEBI:597326"/>
    </ligand>
</feature>
<feature type="binding site" evidence="4">
    <location>
        <position position="265"/>
    </location>
    <ligand>
        <name>pyridoxal 5'-phosphate</name>
        <dbReference type="ChEBI" id="CHEBI:597326"/>
    </ligand>
</feature>
<dbReference type="PIRSF" id="PIRSF038800">
    <property type="entry name" value="KYNU"/>
    <property type="match status" value="1"/>
</dbReference>
<comment type="catalytic activity">
    <reaction evidence="4 6">
        <text>L-kynurenine + H2O = anthranilate + L-alanine + H(+)</text>
        <dbReference type="Rhea" id="RHEA:16813"/>
        <dbReference type="ChEBI" id="CHEBI:15377"/>
        <dbReference type="ChEBI" id="CHEBI:15378"/>
        <dbReference type="ChEBI" id="CHEBI:16567"/>
        <dbReference type="ChEBI" id="CHEBI:57959"/>
        <dbReference type="ChEBI" id="CHEBI:57972"/>
        <dbReference type="EC" id="3.7.1.3"/>
    </reaction>
</comment>
<comment type="similarity">
    <text evidence="4 6">Belongs to the kynureninase family.</text>
</comment>
<reference evidence="7" key="2">
    <citation type="journal article" date="2021" name="PeerJ">
        <title>Extensive microbial diversity within the chicken gut microbiome revealed by metagenomics and culture.</title>
        <authorList>
            <person name="Gilroy R."/>
            <person name="Ravi A."/>
            <person name="Getino M."/>
            <person name="Pursley I."/>
            <person name="Horton D.L."/>
            <person name="Alikhan N.F."/>
            <person name="Baker D."/>
            <person name="Gharbi K."/>
            <person name="Hall N."/>
            <person name="Watson M."/>
            <person name="Adriaenssens E.M."/>
            <person name="Foster-Nyarko E."/>
            <person name="Jarju S."/>
            <person name="Secka A."/>
            <person name="Antonio M."/>
            <person name="Oren A."/>
            <person name="Chaudhuri R.R."/>
            <person name="La Ragione R."/>
            <person name="Hildebrand F."/>
            <person name="Pallen M.J."/>
        </authorList>
    </citation>
    <scope>NUCLEOTIDE SEQUENCE</scope>
    <source>
        <strain evidence="7">ChiGjej3B3-7149</strain>
    </source>
</reference>
<dbReference type="PANTHER" id="PTHR14084:SF0">
    <property type="entry name" value="KYNURENINASE"/>
    <property type="match status" value="1"/>
</dbReference>
<dbReference type="GO" id="GO:0009435">
    <property type="term" value="P:NAD+ biosynthetic process"/>
    <property type="evidence" value="ECO:0007669"/>
    <property type="project" value="UniProtKB-UniRule"/>
</dbReference>
<keyword evidence="2 4" id="KW-0378">Hydrolase</keyword>
<evidence type="ECO:0000256" key="1">
    <source>
        <dbReference type="ARBA" id="ARBA00022642"/>
    </source>
</evidence>
<comment type="caution">
    <text evidence="7">The sequence shown here is derived from an EMBL/GenBank/DDBJ whole genome shotgun (WGS) entry which is preliminary data.</text>
</comment>
<accession>A0A9D1IZ98</accession>
<dbReference type="AlphaFoldDB" id="A0A9D1IZ98"/>